<protein>
    <submittedName>
        <fullName evidence="1">Acetylglutamate semialdehyde dehydrogenase</fullName>
    </submittedName>
</protein>
<gene>
    <name evidence="1" type="ORF">D4A35_08395</name>
</gene>
<accession>A0A5P3XF42</accession>
<dbReference type="Proteomes" id="UP000326961">
    <property type="component" value="Chromosome"/>
</dbReference>
<evidence type="ECO:0000313" key="2">
    <source>
        <dbReference type="Proteomes" id="UP000326961"/>
    </source>
</evidence>
<dbReference type="RefSeq" id="WP_150886650.1">
    <property type="nucleotide sequence ID" value="NZ_CP032452.1"/>
</dbReference>
<dbReference type="AlphaFoldDB" id="A0A5P3XF42"/>
<organism evidence="1 2">
    <name type="scientific">Paraclostridium bifermentans</name>
    <name type="common">Clostridium bifermentans</name>
    <dbReference type="NCBI Taxonomy" id="1490"/>
    <lineage>
        <taxon>Bacteria</taxon>
        <taxon>Bacillati</taxon>
        <taxon>Bacillota</taxon>
        <taxon>Clostridia</taxon>
        <taxon>Peptostreptococcales</taxon>
        <taxon>Peptostreptococcaceae</taxon>
        <taxon>Paraclostridium</taxon>
    </lineage>
</organism>
<name>A0A5P3XF42_PARBF</name>
<proteinExistence type="predicted"/>
<dbReference type="EMBL" id="CP032452">
    <property type="protein sequence ID" value="QEZ68951.1"/>
    <property type="molecule type" value="Genomic_DNA"/>
</dbReference>
<reference evidence="1 2" key="1">
    <citation type="submission" date="2018-09" db="EMBL/GenBank/DDBJ databases">
        <title>A clostridial neurotoxin that targets Anopheles mosquitoes.</title>
        <authorList>
            <person name="Contreras E."/>
            <person name="Masuyer G."/>
            <person name="Qureshi N."/>
            <person name="Chawla S."/>
            <person name="Lim H.L."/>
            <person name="Chen J."/>
            <person name="Stenmark P."/>
            <person name="Gill S."/>
        </authorList>
    </citation>
    <scope>NUCLEOTIDE SEQUENCE [LARGE SCALE GENOMIC DNA]</scope>
    <source>
        <strain evidence="1 2">Cbm</strain>
    </source>
</reference>
<sequence>MNKLGLTPFELLSRQIDECNEIDERQRIELKLKSLNKFIKWTDKDYLEYGTLLANLKRVRRKSKPSTSELGKALEDIVDFIFNKSFIYKVHSNKRSSTHEIDQFIVLSDRGIQTMHSLGISRELLPTTQHYFLGECKNYKKPVGATWVGKFNTLMEVSGKCQLGIIFSCGGLTGKEQNWENSHGLTKVIHYLSDPSAKRYILDFNMGDFDLLNENRTISVIDIIKSKKRALEGCLDSQKLLEDQHDGYHEVKSIFDEIKQ</sequence>
<evidence type="ECO:0000313" key="1">
    <source>
        <dbReference type="EMBL" id="QEZ68951.1"/>
    </source>
</evidence>